<dbReference type="SUPFAM" id="SSF52980">
    <property type="entry name" value="Restriction endonuclease-like"/>
    <property type="match status" value="1"/>
</dbReference>
<dbReference type="PANTHER" id="PTHR34107:SF4">
    <property type="entry name" value="SLL1222 PROTEIN"/>
    <property type="match status" value="1"/>
</dbReference>
<keyword evidence="2" id="KW-0378">Hydrolase</keyword>
<dbReference type="Proteomes" id="UP000284057">
    <property type="component" value="Unassembled WGS sequence"/>
</dbReference>
<dbReference type="CDD" id="cd06260">
    <property type="entry name" value="DUF820-like"/>
    <property type="match status" value="1"/>
</dbReference>
<dbReference type="InterPro" id="IPR008538">
    <property type="entry name" value="Uma2"/>
</dbReference>
<evidence type="ECO:0000313" key="3">
    <source>
        <dbReference type="Proteomes" id="UP000284057"/>
    </source>
</evidence>
<keyword evidence="3" id="KW-1185">Reference proteome</keyword>
<dbReference type="InterPro" id="IPR011335">
    <property type="entry name" value="Restrct_endonuc-II-like"/>
</dbReference>
<dbReference type="OrthoDB" id="9799703at2"/>
<name>A0A418KUI7_9ACTN</name>
<sequence length="186" mass="20814">MTTMQELRRATDPWTVDDLGQFPESDGNRYELVDGMLIVSPAPRWSHQRVSRKLLYVLEDACPADLELFYAPVDWQPDDHNSLEPDLLVVAKKDLVDERAIHRPLRLAVEILSPSSRLYDTKVKFAKYAEGGVASYWIVDPDGGPSIVAYDLVDGDYVEVAQGSGDDEIRLERPYPVTVTPSALPG</sequence>
<dbReference type="GO" id="GO:0004519">
    <property type="term" value="F:endonuclease activity"/>
    <property type="evidence" value="ECO:0007669"/>
    <property type="project" value="UniProtKB-KW"/>
</dbReference>
<keyword evidence="2" id="KW-0255">Endonuclease</keyword>
<proteinExistence type="predicted"/>
<gene>
    <name evidence="2" type="ORF">DY240_06610</name>
</gene>
<accession>A0A418KUI7</accession>
<keyword evidence="2" id="KW-0540">Nuclease</keyword>
<dbReference type="InterPro" id="IPR012296">
    <property type="entry name" value="Nuclease_put_TT1808"/>
</dbReference>
<protein>
    <submittedName>
        <fullName evidence="2">Uma2 family endonuclease</fullName>
    </submittedName>
</protein>
<dbReference type="PANTHER" id="PTHR34107">
    <property type="entry name" value="SLL0198 PROTEIN-RELATED"/>
    <property type="match status" value="1"/>
</dbReference>
<comment type="caution">
    <text evidence="2">The sequence shown here is derived from an EMBL/GenBank/DDBJ whole genome shotgun (WGS) entry which is preliminary data.</text>
</comment>
<evidence type="ECO:0000313" key="2">
    <source>
        <dbReference type="EMBL" id="RIQ31222.1"/>
    </source>
</evidence>
<dbReference type="EMBL" id="QUAL01000053">
    <property type="protein sequence ID" value="RIQ31222.1"/>
    <property type="molecule type" value="Genomic_DNA"/>
</dbReference>
<organism evidence="2 3">
    <name type="scientific">Jiangella rhizosphaerae</name>
    <dbReference type="NCBI Taxonomy" id="2293569"/>
    <lineage>
        <taxon>Bacteria</taxon>
        <taxon>Bacillati</taxon>
        <taxon>Actinomycetota</taxon>
        <taxon>Actinomycetes</taxon>
        <taxon>Jiangellales</taxon>
        <taxon>Jiangellaceae</taxon>
        <taxon>Jiangella</taxon>
    </lineage>
</organism>
<dbReference type="AlphaFoldDB" id="A0A418KUI7"/>
<feature type="domain" description="Putative restriction endonuclease" evidence="1">
    <location>
        <begin position="17"/>
        <end position="176"/>
    </location>
</feature>
<dbReference type="Pfam" id="PF05685">
    <property type="entry name" value="Uma2"/>
    <property type="match status" value="1"/>
</dbReference>
<evidence type="ECO:0000259" key="1">
    <source>
        <dbReference type="Pfam" id="PF05685"/>
    </source>
</evidence>
<reference evidence="2 3" key="1">
    <citation type="submission" date="2018-09" db="EMBL/GenBank/DDBJ databases">
        <title>Isolation, diversity and antifungal activity of actinobacteria from wheat.</title>
        <authorList>
            <person name="Han C."/>
        </authorList>
    </citation>
    <scope>NUCLEOTIDE SEQUENCE [LARGE SCALE GENOMIC DNA]</scope>
    <source>
        <strain evidence="2 3">NEAU-YY265</strain>
    </source>
</reference>
<dbReference type="Gene3D" id="3.90.1570.10">
    <property type="entry name" value="tt1808, chain A"/>
    <property type="match status" value="1"/>
</dbReference>
<dbReference type="RefSeq" id="WP_119659155.1">
    <property type="nucleotide sequence ID" value="NZ_QUAL01000053.1"/>
</dbReference>